<gene>
    <name evidence="1" type="ORF">JHL16_06265</name>
</gene>
<keyword evidence="2" id="KW-1185">Reference proteome</keyword>
<comment type="caution">
    <text evidence="1">The sequence shown here is derived from an EMBL/GenBank/DDBJ whole genome shotgun (WGS) entry which is preliminary data.</text>
</comment>
<accession>A0ACC5R020</accession>
<sequence length="110" mass="12306">MDYPSATKAALLFLGIGLGVAMLPQGASAKDWDMKLDSQAWACSTLYSRYPIKVLNGEDRETALCVGEGKKGRKPMSRSEAFDLCREQFNASSLLINWTSKGWRCRYYGR</sequence>
<name>A0ACC5R020_9HYPH</name>
<dbReference type="EMBL" id="JAENHL010000006">
    <property type="protein sequence ID" value="MBK1865950.1"/>
    <property type="molecule type" value="Genomic_DNA"/>
</dbReference>
<dbReference type="Proteomes" id="UP000616151">
    <property type="component" value="Unassembled WGS sequence"/>
</dbReference>
<proteinExistence type="predicted"/>
<reference evidence="1" key="1">
    <citation type="submission" date="2021-01" db="EMBL/GenBank/DDBJ databases">
        <authorList>
            <person name="Sun Q."/>
        </authorList>
    </citation>
    <scope>NUCLEOTIDE SEQUENCE</scope>
    <source>
        <strain evidence="1">YIM B02566</strain>
    </source>
</reference>
<evidence type="ECO:0000313" key="2">
    <source>
        <dbReference type="Proteomes" id="UP000616151"/>
    </source>
</evidence>
<evidence type="ECO:0000313" key="1">
    <source>
        <dbReference type="EMBL" id="MBK1865950.1"/>
    </source>
</evidence>
<organism evidence="1 2">
    <name type="scientific">Taklimakanibacter albus</name>
    <dbReference type="NCBI Taxonomy" id="2800327"/>
    <lineage>
        <taxon>Bacteria</taxon>
        <taxon>Pseudomonadati</taxon>
        <taxon>Pseudomonadota</taxon>
        <taxon>Alphaproteobacteria</taxon>
        <taxon>Hyphomicrobiales</taxon>
        <taxon>Aestuariivirgaceae</taxon>
        <taxon>Taklimakanibacter</taxon>
    </lineage>
</organism>
<protein>
    <submittedName>
        <fullName evidence="1">Uncharacterized protein</fullName>
    </submittedName>
</protein>